<dbReference type="AlphaFoldDB" id="A0A0E9SY63"/>
<protein>
    <submittedName>
        <fullName evidence="1">Uncharacterized protein</fullName>
    </submittedName>
</protein>
<proteinExistence type="predicted"/>
<reference evidence="1" key="2">
    <citation type="journal article" date="2015" name="Fish Shellfish Immunol.">
        <title>Early steps in the European eel (Anguilla anguilla)-Vibrio vulnificus interaction in the gills: Role of the RtxA13 toxin.</title>
        <authorList>
            <person name="Callol A."/>
            <person name="Pajuelo D."/>
            <person name="Ebbesson L."/>
            <person name="Teles M."/>
            <person name="MacKenzie S."/>
            <person name="Amaro C."/>
        </authorList>
    </citation>
    <scope>NUCLEOTIDE SEQUENCE</scope>
</reference>
<name>A0A0E9SY63_ANGAN</name>
<dbReference type="EMBL" id="GBXM01062308">
    <property type="protein sequence ID" value="JAH46269.1"/>
    <property type="molecule type" value="Transcribed_RNA"/>
</dbReference>
<sequence>MFGPIPVPRGQFDTTVIEGWAGQPGTLSASQVTRQPGEL</sequence>
<reference evidence="1" key="1">
    <citation type="submission" date="2014-11" db="EMBL/GenBank/DDBJ databases">
        <authorList>
            <person name="Amaro Gonzalez C."/>
        </authorList>
    </citation>
    <scope>NUCLEOTIDE SEQUENCE</scope>
</reference>
<evidence type="ECO:0000313" key="1">
    <source>
        <dbReference type="EMBL" id="JAH46269.1"/>
    </source>
</evidence>
<accession>A0A0E9SY63</accession>
<organism evidence="1">
    <name type="scientific">Anguilla anguilla</name>
    <name type="common">European freshwater eel</name>
    <name type="synonym">Muraena anguilla</name>
    <dbReference type="NCBI Taxonomy" id="7936"/>
    <lineage>
        <taxon>Eukaryota</taxon>
        <taxon>Metazoa</taxon>
        <taxon>Chordata</taxon>
        <taxon>Craniata</taxon>
        <taxon>Vertebrata</taxon>
        <taxon>Euteleostomi</taxon>
        <taxon>Actinopterygii</taxon>
        <taxon>Neopterygii</taxon>
        <taxon>Teleostei</taxon>
        <taxon>Anguilliformes</taxon>
        <taxon>Anguillidae</taxon>
        <taxon>Anguilla</taxon>
    </lineage>
</organism>